<name>A0AAD7F5N4_MYCRO</name>
<protein>
    <submittedName>
        <fullName evidence="1">Uncharacterized protein</fullName>
    </submittedName>
</protein>
<evidence type="ECO:0000313" key="1">
    <source>
        <dbReference type="EMBL" id="KAJ7602969.1"/>
    </source>
</evidence>
<reference evidence="1" key="1">
    <citation type="submission" date="2023-03" db="EMBL/GenBank/DDBJ databases">
        <title>Massive genome expansion in bonnet fungi (Mycena s.s.) driven by repeated elements and novel gene families across ecological guilds.</title>
        <authorList>
            <consortium name="Lawrence Berkeley National Laboratory"/>
            <person name="Harder C.B."/>
            <person name="Miyauchi S."/>
            <person name="Viragh M."/>
            <person name="Kuo A."/>
            <person name="Thoen E."/>
            <person name="Andreopoulos B."/>
            <person name="Lu D."/>
            <person name="Skrede I."/>
            <person name="Drula E."/>
            <person name="Henrissat B."/>
            <person name="Morin E."/>
            <person name="Kohler A."/>
            <person name="Barry K."/>
            <person name="LaButti K."/>
            <person name="Morin E."/>
            <person name="Salamov A."/>
            <person name="Lipzen A."/>
            <person name="Mereny Z."/>
            <person name="Hegedus B."/>
            <person name="Baldrian P."/>
            <person name="Stursova M."/>
            <person name="Weitz H."/>
            <person name="Taylor A."/>
            <person name="Grigoriev I.V."/>
            <person name="Nagy L.G."/>
            <person name="Martin F."/>
            <person name="Kauserud H."/>
        </authorList>
    </citation>
    <scope>NUCLEOTIDE SEQUENCE</scope>
    <source>
        <strain evidence="1">CBHHK067</strain>
    </source>
</reference>
<dbReference type="EMBL" id="JARKIE010001343">
    <property type="protein sequence ID" value="KAJ7602969.1"/>
    <property type="molecule type" value="Genomic_DNA"/>
</dbReference>
<comment type="caution">
    <text evidence="1">The sequence shown here is derived from an EMBL/GenBank/DDBJ whole genome shotgun (WGS) entry which is preliminary data.</text>
</comment>
<accession>A0AAD7F5N4</accession>
<organism evidence="1 2">
    <name type="scientific">Mycena rosella</name>
    <name type="common">Pink bonnet</name>
    <name type="synonym">Agaricus rosellus</name>
    <dbReference type="NCBI Taxonomy" id="1033263"/>
    <lineage>
        <taxon>Eukaryota</taxon>
        <taxon>Fungi</taxon>
        <taxon>Dikarya</taxon>
        <taxon>Basidiomycota</taxon>
        <taxon>Agaricomycotina</taxon>
        <taxon>Agaricomycetes</taxon>
        <taxon>Agaricomycetidae</taxon>
        <taxon>Agaricales</taxon>
        <taxon>Marasmiineae</taxon>
        <taxon>Mycenaceae</taxon>
        <taxon>Mycena</taxon>
    </lineage>
</organism>
<keyword evidence="2" id="KW-1185">Reference proteome</keyword>
<sequence length="128" mass="14103">MRTTTARCTGHSFPASTIIQWHRAPSSQRCSGRLAASGLRLIDMRVPSHFTSGAYFSPTLLADVLIPGQPTRVRRGYLSSPLARPPSHSPSSCIPRARPVPCEPLALFFLLPLIRALCLRCRPEALKR</sequence>
<dbReference type="Proteomes" id="UP001221757">
    <property type="component" value="Unassembled WGS sequence"/>
</dbReference>
<proteinExistence type="predicted"/>
<dbReference type="AlphaFoldDB" id="A0AAD7F5N4"/>
<gene>
    <name evidence="1" type="ORF">B0H17DRAFT_108592</name>
</gene>
<evidence type="ECO:0000313" key="2">
    <source>
        <dbReference type="Proteomes" id="UP001221757"/>
    </source>
</evidence>